<organism evidence="2 3">
    <name type="scientific">Verticillium longisporum</name>
    <name type="common">Verticillium dahliae var. longisporum</name>
    <dbReference type="NCBI Taxonomy" id="100787"/>
    <lineage>
        <taxon>Eukaryota</taxon>
        <taxon>Fungi</taxon>
        <taxon>Dikarya</taxon>
        <taxon>Ascomycota</taxon>
        <taxon>Pezizomycotina</taxon>
        <taxon>Sordariomycetes</taxon>
        <taxon>Hypocreomycetidae</taxon>
        <taxon>Glomerellales</taxon>
        <taxon>Plectosphaerellaceae</taxon>
        <taxon>Verticillium</taxon>
    </lineage>
</organism>
<accession>A0A0G4L5I1</accession>
<feature type="region of interest" description="Disordered" evidence="1">
    <location>
        <begin position="1"/>
        <end position="30"/>
    </location>
</feature>
<reference evidence="3" key="1">
    <citation type="submission" date="2015-05" db="EMBL/GenBank/DDBJ databases">
        <authorList>
            <person name="Fogelqvist Johan"/>
        </authorList>
    </citation>
    <scope>NUCLEOTIDE SEQUENCE [LARGE SCALE GENOMIC DNA]</scope>
</reference>
<evidence type="ECO:0000313" key="2">
    <source>
        <dbReference type="EMBL" id="CRK16985.1"/>
    </source>
</evidence>
<dbReference type="Proteomes" id="UP000045706">
    <property type="component" value="Unassembled WGS sequence"/>
</dbReference>
<protein>
    <submittedName>
        <fullName evidence="2">Uncharacterized protein</fullName>
    </submittedName>
</protein>
<dbReference type="EMBL" id="CVQI01007557">
    <property type="protein sequence ID" value="CRK16985.1"/>
    <property type="molecule type" value="Genomic_DNA"/>
</dbReference>
<sequence length="49" mass="5482">MLEGLPGEDRDIGRRPKDLGGMPGREERASGILVLREPLREPIWPDMGL</sequence>
<dbReference type="AlphaFoldDB" id="A0A0G4L5I1"/>
<evidence type="ECO:0000256" key="1">
    <source>
        <dbReference type="SAM" id="MobiDB-lite"/>
    </source>
</evidence>
<gene>
    <name evidence="2" type="ORF">BN1723_011172</name>
</gene>
<feature type="compositionally biased region" description="Basic and acidic residues" evidence="1">
    <location>
        <begin position="7"/>
        <end position="29"/>
    </location>
</feature>
<proteinExistence type="predicted"/>
<evidence type="ECO:0000313" key="3">
    <source>
        <dbReference type="Proteomes" id="UP000045706"/>
    </source>
</evidence>
<name>A0A0G4L5I1_VERLO</name>